<evidence type="ECO:0000256" key="8">
    <source>
        <dbReference type="ARBA" id="ARBA00022848"/>
    </source>
</evidence>
<proteinExistence type="inferred from homology"/>
<keyword evidence="16" id="KW-1185">Reference proteome</keyword>
<organism evidence="15 16">
    <name type="scientific">Xylocopa violacea</name>
    <name type="common">Violet carpenter bee</name>
    <name type="synonym">Apis violacea</name>
    <dbReference type="NCBI Taxonomy" id="135666"/>
    <lineage>
        <taxon>Eukaryota</taxon>
        <taxon>Metazoa</taxon>
        <taxon>Ecdysozoa</taxon>
        <taxon>Arthropoda</taxon>
        <taxon>Hexapoda</taxon>
        <taxon>Insecta</taxon>
        <taxon>Pterygota</taxon>
        <taxon>Neoptera</taxon>
        <taxon>Endopterygota</taxon>
        <taxon>Hymenoptera</taxon>
        <taxon>Apocrita</taxon>
        <taxon>Aculeata</taxon>
        <taxon>Apoidea</taxon>
        <taxon>Anthophila</taxon>
        <taxon>Apidae</taxon>
        <taxon>Xylocopa</taxon>
        <taxon>Xylocopa</taxon>
    </lineage>
</organism>
<comment type="similarity">
    <text evidence="4 13">Belongs to the cytochrome P450 family.</text>
</comment>
<keyword evidence="9 13" id="KW-0560">Oxidoreductase</keyword>
<evidence type="ECO:0000256" key="10">
    <source>
        <dbReference type="ARBA" id="ARBA00023004"/>
    </source>
</evidence>
<evidence type="ECO:0000256" key="5">
    <source>
        <dbReference type="ARBA" id="ARBA00022617"/>
    </source>
</evidence>
<evidence type="ECO:0000256" key="6">
    <source>
        <dbReference type="ARBA" id="ARBA00022723"/>
    </source>
</evidence>
<dbReference type="InterPro" id="IPR017972">
    <property type="entry name" value="Cyt_P450_CS"/>
</dbReference>
<comment type="subcellular location">
    <subcellularLocation>
        <location evidence="3">Endoplasmic reticulum membrane</location>
        <topology evidence="3">Peripheral membrane protein</topology>
    </subcellularLocation>
    <subcellularLocation>
        <location evidence="2">Microsome membrane</location>
        <topology evidence="2">Peripheral membrane protein</topology>
    </subcellularLocation>
</comment>
<protein>
    <recommendedName>
        <fullName evidence="17">Cytochrome P450</fullName>
    </recommendedName>
</protein>
<reference evidence="15 16" key="1">
    <citation type="submission" date="2024-08" db="EMBL/GenBank/DDBJ databases">
        <authorList>
            <person name="Will J Nash"/>
            <person name="Angela Man"/>
            <person name="Seanna McTaggart"/>
            <person name="Kendall Baker"/>
            <person name="Tom Barker"/>
            <person name="Leah Catchpole"/>
            <person name="Alex Durrant"/>
            <person name="Karim Gharbi"/>
            <person name="Naomi Irish"/>
            <person name="Gemy Kaithakottil"/>
            <person name="Debby Ku"/>
            <person name="Aaliyah Providence"/>
            <person name="Felix Shaw"/>
            <person name="David Swarbreck"/>
            <person name="Chris Watkins"/>
            <person name="Ann M. McCartney"/>
            <person name="Giulio Formenti"/>
            <person name="Alice Mouton"/>
            <person name="Noel Vella"/>
            <person name="Bjorn M von Reumont"/>
            <person name="Adriana Vella"/>
            <person name="Wilfried Haerty"/>
        </authorList>
    </citation>
    <scope>NUCLEOTIDE SEQUENCE [LARGE SCALE GENOMIC DNA]</scope>
</reference>
<name>A0ABP1P5V6_XYLVO</name>
<dbReference type="PANTHER" id="PTHR24292">
    <property type="entry name" value="CYTOCHROME P450"/>
    <property type="match status" value="1"/>
</dbReference>
<dbReference type="InterPro" id="IPR002402">
    <property type="entry name" value="Cyt_P450_E_grp-II"/>
</dbReference>
<keyword evidence="12 14" id="KW-0472">Membrane</keyword>
<accession>A0ABP1P5V6</accession>
<evidence type="ECO:0000256" key="11">
    <source>
        <dbReference type="ARBA" id="ARBA00023033"/>
    </source>
</evidence>
<evidence type="ECO:0000256" key="4">
    <source>
        <dbReference type="ARBA" id="ARBA00010617"/>
    </source>
</evidence>
<dbReference type="SUPFAM" id="SSF48264">
    <property type="entry name" value="Cytochrome P450"/>
    <property type="match status" value="1"/>
</dbReference>
<gene>
    <name evidence="15" type="ORF">XYLVIOL_LOCUS9011</name>
</gene>
<dbReference type="Pfam" id="PF00067">
    <property type="entry name" value="p450"/>
    <property type="match status" value="1"/>
</dbReference>
<evidence type="ECO:0000256" key="14">
    <source>
        <dbReference type="SAM" id="Phobius"/>
    </source>
</evidence>
<evidence type="ECO:0000313" key="16">
    <source>
        <dbReference type="Proteomes" id="UP001642520"/>
    </source>
</evidence>
<dbReference type="InterPro" id="IPR036396">
    <property type="entry name" value="Cyt_P450_sf"/>
</dbReference>
<keyword evidence="5 13" id="KW-0349">Heme</keyword>
<keyword evidence="11 13" id="KW-0503">Monooxygenase</keyword>
<evidence type="ECO:0000256" key="7">
    <source>
        <dbReference type="ARBA" id="ARBA00022824"/>
    </source>
</evidence>
<keyword evidence="6 13" id="KW-0479">Metal-binding</keyword>
<dbReference type="PRINTS" id="PR00385">
    <property type="entry name" value="P450"/>
</dbReference>
<evidence type="ECO:0008006" key="17">
    <source>
        <dbReference type="Google" id="ProtNLM"/>
    </source>
</evidence>
<evidence type="ECO:0000256" key="3">
    <source>
        <dbReference type="ARBA" id="ARBA00004406"/>
    </source>
</evidence>
<keyword evidence="14" id="KW-0812">Transmembrane</keyword>
<evidence type="ECO:0000256" key="12">
    <source>
        <dbReference type="ARBA" id="ARBA00023136"/>
    </source>
</evidence>
<dbReference type="PROSITE" id="PS00086">
    <property type="entry name" value="CYTOCHROME_P450"/>
    <property type="match status" value="1"/>
</dbReference>
<dbReference type="EMBL" id="CAXAJV020001299">
    <property type="protein sequence ID" value="CAL7948656.1"/>
    <property type="molecule type" value="Genomic_DNA"/>
</dbReference>
<dbReference type="Gene3D" id="1.10.630.10">
    <property type="entry name" value="Cytochrome P450"/>
    <property type="match status" value="1"/>
</dbReference>
<dbReference type="PANTHER" id="PTHR24292:SF54">
    <property type="entry name" value="CYP9F3-RELATED"/>
    <property type="match status" value="1"/>
</dbReference>
<dbReference type="InterPro" id="IPR050476">
    <property type="entry name" value="Insect_CytP450_Detox"/>
</dbReference>
<keyword evidence="10 13" id="KW-0408">Iron</keyword>
<sequence length="525" mass="60460">MITMEWWAIIAAVVAVLGVVLYRSYRIYDFFEADGIPHSRPIPILGNIWKAVLLRSTFAELIRLMYDQFPDAKYIGFFDFMTPMVTIRDLDLLKSITVKNFDHFTDHRSFVDDSVDPLFSKNLFGLRGERWKEVRGLLSPAFTSSKMKSMFLLMRDCADEYADYLASIKPGENTIELKEAFTRYTNDVIATCAFGVNVNSMKDKENKFYVYGREATNFGRLQSLKFFLIRSWPWLCRVFGIRMIRKEIENFFTELVATTVKTRKEQGIVRPDMIQLMMETEGRLGPGKEFTIEDITAQAFIFFFGGFESTSTLMCFAAHEIGVNEEVQTRLQQEIDQVLENCNGTVTYDAINDMKYLDAVVHEALRMYPTVVAVDRVCVKQFELPPAVPDGKPHIVREGEFLWIPIYGFHYDPRYYPEPEKFNPDRFYDNTKQMTNSGMFLAFGMGPRMCIGNRFALLETKVLLFHIFAKCNLVPCSKTSIPMKLSKKGFAMTAENGFWFDIVPRADNKTDAEKVLLLEPPVLSG</sequence>
<comment type="cofactor">
    <cofactor evidence="1">
        <name>heme</name>
        <dbReference type="ChEBI" id="CHEBI:30413"/>
    </cofactor>
</comment>
<evidence type="ECO:0000256" key="13">
    <source>
        <dbReference type="RuleBase" id="RU000461"/>
    </source>
</evidence>
<evidence type="ECO:0000256" key="2">
    <source>
        <dbReference type="ARBA" id="ARBA00004174"/>
    </source>
</evidence>
<keyword evidence="8" id="KW-0492">Microsome</keyword>
<evidence type="ECO:0000313" key="15">
    <source>
        <dbReference type="EMBL" id="CAL7948656.1"/>
    </source>
</evidence>
<evidence type="ECO:0000256" key="1">
    <source>
        <dbReference type="ARBA" id="ARBA00001971"/>
    </source>
</evidence>
<dbReference type="PRINTS" id="PR00464">
    <property type="entry name" value="EP450II"/>
</dbReference>
<comment type="caution">
    <text evidence="15">The sequence shown here is derived from an EMBL/GenBank/DDBJ whole genome shotgun (WGS) entry which is preliminary data.</text>
</comment>
<feature type="transmembrane region" description="Helical" evidence="14">
    <location>
        <begin position="6"/>
        <end position="22"/>
    </location>
</feature>
<evidence type="ECO:0000256" key="9">
    <source>
        <dbReference type="ARBA" id="ARBA00023002"/>
    </source>
</evidence>
<keyword evidence="14" id="KW-1133">Transmembrane helix</keyword>
<keyword evidence="7" id="KW-0256">Endoplasmic reticulum</keyword>
<dbReference type="Proteomes" id="UP001642520">
    <property type="component" value="Unassembled WGS sequence"/>
</dbReference>
<dbReference type="InterPro" id="IPR001128">
    <property type="entry name" value="Cyt_P450"/>
</dbReference>
<dbReference type="CDD" id="cd11056">
    <property type="entry name" value="CYP6-like"/>
    <property type="match status" value="1"/>
</dbReference>